<organism evidence="1 2">
    <name type="scientific">Artemisia annua</name>
    <name type="common">Sweet wormwood</name>
    <dbReference type="NCBI Taxonomy" id="35608"/>
    <lineage>
        <taxon>Eukaryota</taxon>
        <taxon>Viridiplantae</taxon>
        <taxon>Streptophyta</taxon>
        <taxon>Embryophyta</taxon>
        <taxon>Tracheophyta</taxon>
        <taxon>Spermatophyta</taxon>
        <taxon>Magnoliopsida</taxon>
        <taxon>eudicotyledons</taxon>
        <taxon>Gunneridae</taxon>
        <taxon>Pentapetalae</taxon>
        <taxon>asterids</taxon>
        <taxon>campanulids</taxon>
        <taxon>Asterales</taxon>
        <taxon>Asteraceae</taxon>
        <taxon>Asteroideae</taxon>
        <taxon>Anthemideae</taxon>
        <taxon>Artemisiinae</taxon>
        <taxon>Artemisia</taxon>
    </lineage>
</organism>
<evidence type="ECO:0000313" key="2">
    <source>
        <dbReference type="Proteomes" id="UP000245207"/>
    </source>
</evidence>
<keyword evidence="2" id="KW-1185">Reference proteome</keyword>
<dbReference type="GO" id="GO:0008233">
    <property type="term" value="F:peptidase activity"/>
    <property type="evidence" value="ECO:0007669"/>
    <property type="project" value="UniProtKB-KW"/>
</dbReference>
<dbReference type="EMBL" id="PKPP01011701">
    <property type="protein sequence ID" value="PWA43678.1"/>
    <property type="molecule type" value="Genomic_DNA"/>
</dbReference>
<evidence type="ECO:0000313" key="1">
    <source>
        <dbReference type="EMBL" id="PWA43678.1"/>
    </source>
</evidence>
<gene>
    <name evidence="1" type="ORF">CTI12_AA361090</name>
</gene>
<dbReference type="PANTHER" id="PTHR44218">
    <property type="entry name" value="PROTEIN SPA1-RELATED 2"/>
    <property type="match status" value="1"/>
</dbReference>
<dbReference type="InterPro" id="IPR044630">
    <property type="entry name" value="SPA1/2/3/4"/>
</dbReference>
<dbReference type="AlphaFoldDB" id="A0A2U1L3T1"/>
<keyword evidence="1" id="KW-0418">Kinase</keyword>
<dbReference type="STRING" id="35608.A0A2U1L3T1"/>
<name>A0A2U1L3T1_ARTAN</name>
<dbReference type="GO" id="GO:0009640">
    <property type="term" value="P:photomorphogenesis"/>
    <property type="evidence" value="ECO:0007669"/>
    <property type="project" value="InterPro"/>
</dbReference>
<dbReference type="GO" id="GO:0006508">
    <property type="term" value="P:proteolysis"/>
    <property type="evidence" value="ECO:0007669"/>
    <property type="project" value="UniProtKB-KW"/>
</dbReference>
<sequence>MAWTLLAGISASIDCAFSYGTRLLPGFGNTSGYQMCVVTPCDIIRHARQWLSFQVGQMLGVAHSSRSGYISKYHIRSKQLCFSISHDWSTIINTLVIFDDTRILFDASVADVFIACGSETNEIIPMPITSHRFGSIDPVSGKETDHGNNQLCIKCMLAGRNLTFGDLNESVKFMRKSTHFFLEIQYLKAFFFIDSNSWS</sequence>
<dbReference type="GO" id="GO:0016301">
    <property type="term" value="F:kinase activity"/>
    <property type="evidence" value="ECO:0007669"/>
    <property type="project" value="UniProtKB-KW"/>
</dbReference>
<comment type="caution">
    <text evidence="1">The sequence shown here is derived from an EMBL/GenBank/DDBJ whole genome shotgun (WGS) entry which is preliminary data.</text>
</comment>
<accession>A0A2U1L3T1</accession>
<dbReference type="PANTHER" id="PTHR44218:SF6">
    <property type="entry name" value="PROTEIN SUPPRESSOR OF PHYA-105 1"/>
    <property type="match status" value="1"/>
</dbReference>
<protein>
    <submittedName>
        <fullName evidence="1">Mitogen-activated protein (MAP) kinase, ERK3/4, Apoptotic protease-activating factor 1</fullName>
    </submittedName>
</protein>
<reference evidence="1 2" key="1">
    <citation type="journal article" date="2018" name="Mol. Plant">
        <title>The genome of Artemisia annua provides insight into the evolution of Asteraceae family and artemisinin biosynthesis.</title>
        <authorList>
            <person name="Shen Q."/>
            <person name="Zhang L."/>
            <person name="Liao Z."/>
            <person name="Wang S."/>
            <person name="Yan T."/>
            <person name="Shi P."/>
            <person name="Liu M."/>
            <person name="Fu X."/>
            <person name="Pan Q."/>
            <person name="Wang Y."/>
            <person name="Lv Z."/>
            <person name="Lu X."/>
            <person name="Zhang F."/>
            <person name="Jiang W."/>
            <person name="Ma Y."/>
            <person name="Chen M."/>
            <person name="Hao X."/>
            <person name="Li L."/>
            <person name="Tang Y."/>
            <person name="Lv G."/>
            <person name="Zhou Y."/>
            <person name="Sun X."/>
            <person name="Brodelius P.E."/>
            <person name="Rose J.K.C."/>
            <person name="Tang K."/>
        </authorList>
    </citation>
    <scope>NUCLEOTIDE SEQUENCE [LARGE SCALE GENOMIC DNA]</scope>
    <source>
        <strain evidence="2">cv. Huhao1</strain>
        <tissue evidence="1">Leaf</tissue>
    </source>
</reference>
<keyword evidence="1" id="KW-0378">Hydrolase</keyword>
<dbReference type="Proteomes" id="UP000245207">
    <property type="component" value="Unassembled WGS sequence"/>
</dbReference>
<proteinExistence type="predicted"/>
<keyword evidence="1" id="KW-0808">Transferase</keyword>
<keyword evidence="1" id="KW-0645">Protease</keyword>